<keyword evidence="4 9" id="KW-0489">Methyltransferase</keyword>
<dbReference type="Proteomes" id="UP001149813">
    <property type="component" value="Unassembled WGS sequence"/>
</dbReference>
<evidence type="ECO:0000256" key="8">
    <source>
        <dbReference type="ARBA" id="ARBA00023242"/>
    </source>
</evidence>
<evidence type="ECO:0000256" key="9">
    <source>
        <dbReference type="PIRNR" id="PIRNR017269"/>
    </source>
</evidence>
<comment type="similarity">
    <text evidence="9">Belongs to the class I-like SAM-binding methyltransferase superfamily. TRM61 family.</text>
</comment>
<keyword evidence="5 9" id="KW-0808">Transferase</keyword>
<evidence type="ECO:0000256" key="1">
    <source>
        <dbReference type="ARBA" id="ARBA00004123"/>
    </source>
</evidence>
<evidence type="ECO:0000256" key="6">
    <source>
        <dbReference type="ARBA" id="ARBA00022691"/>
    </source>
</evidence>
<dbReference type="InterPro" id="IPR014816">
    <property type="entry name" value="tRNA_MeTrfase_Gcd14"/>
</dbReference>
<keyword evidence="8 9" id="KW-0539">Nucleus</keyword>
<accession>A0A9W7XXT2</accession>
<dbReference type="GO" id="GO:0031515">
    <property type="term" value="C:tRNA (m1A) methyltransferase complex"/>
    <property type="evidence" value="ECO:0007669"/>
    <property type="project" value="UniProtKB-UniRule"/>
</dbReference>
<evidence type="ECO:0000313" key="12">
    <source>
        <dbReference type="EMBL" id="KAJ1720383.1"/>
    </source>
</evidence>
<dbReference type="PROSITE" id="PS51620">
    <property type="entry name" value="SAM_TRM61"/>
    <property type="match status" value="1"/>
</dbReference>
<evidence type="ECO:0000256" key="5">
    <source>
        <dbReference type="ARBA" id="ARBA00022679"/>
    </source>
</evidence>
<dbReference type="PIRSF" id="PIRSF017269">
    <property type="entry name" value="GCD14"/>
    <property type="match status" value="1"/>
</dbReference>
<comment type="catalytic activity">
    <reaction evidence="9">
        <text>adenosine(58) in tRNA + S-adenosyl-L-methionine = N(1)-methyladenosine(58) in tRNA + S-adenosyl-L-homocysteine + H(+)</text>
        <dbReference type="Rhea" id="RHEA:43152"/>
        <dbReference type="Rhea" id="RHEA-COMP:10365"/>
        <dbReference type="Rhea" id="RHEA-COMP:10366"/>
        <dbReference type="ChEBI" id="CHEBI:15378"/>
        <dbReference type="ChEBI" id="CHEBI:57856"/>
        <dbReference type="ChEBI" id="CHEBI:59789"/>
        <dbReference type="ChEBI" id="CHEBI:74411"/>
        <dbReference type="ChEBI" id="CHEBI:74491"/>
        <dbReference type="EC" id="2.1.1.220"/>
    </reaction>
</comment>
<dbReference type="GO" id="GO:0160107">
    <property type="term" value="F:tRNA (adenine(58)-N1)-methyltransferase activity"/>
    <property type="evidence" value="ECO:0007669"/>
    <property type="project" value="UniProtKB-EC"/>
</dbReference>
<dbReference type="GO" id="GO:0030488">
    <property type="term" value="P:tRNA methylation"/>
    <property type="evidence" value="ECO:0007669"/>
    <property type="project" value="InterPro"/>
</dbReference>
<keyword evidence="7 9" id="KW-0819">tRNA processing</keyword>
<dbReference type="FunFam" id="3.10.330.20:FF:000002">
    <property type="entry name" value="tRNA (adenine(58)-N(1))-methyltransferase catalytic subunit TRMT61A"/>
    <property type="match status" value="1"/>
</dbReference>
<comment type="caution">
    <text evidence="12">The sequence shown here is derived from an EMBL/GenBank/DDBJ whole genome shotgun (WGS) entry which is preliminary data.</text>
</comment>
<proteinExistence type="inferred from homology"/>
<keyword evidence="6 9" id="KW-0949">S-adenosyl-L-methionine</keyword>
<dbReference type="FunFam" id="3.40.50.150:FF:000247">
    <property type="entry name" value="tRNA (adenine(58)-N(1))-methyltransferase catalytic subunit TRM61"/>
    <property type="match status" value="1"/>
</dbReference>
<dbReference type="InterPro" id="IPR029063">
    <property type="entry name" value="SAM-dependent_MTases_sf"/>
</dbReference>
<evidence type="ECO:0000256" key="4">
    <source>
        <dbReference type="ARBA" id="ARBA00022603"/>
    </source>
</evidence>
<dbReference type="CDD" id="cd02440">
    <property type="entry name" value="AdoMet_MTases"/>
    <property type="match status" value="1"/>
</dbReference>
<organism evidence="12 13">
    <name type="scientific">Coemansia erecta</name>
    <dbReference type="NCBI Taxonomy" id="147472"/>
    <lineage>
        <taxon>Eukaryota</taxon>
        <taxon>Fungi</taxon>
        <taxon>Fungi incertae sedis</taxon>
        <taxon>Zoopagomycota</taxon>
        <taxon>Kickxellomycotina</taxon>
        <taxon>Kickxellomycetes</taxon>
        <taxon>Kickxellales</taxon>
        <taxon>Kickxellaceae</taxon>
        <taxon>Coemansia</taxon>
    </lineage>
</organism>
<evidence type="ECO:0000256" key="3">
    <source>
        <dbReference type="ARBA" id="ARBA00015963"/>
    </source>
</evidence>
<evidence type="ECO:0000259" key="11">
    <source>
        <dbReference type="Pfam" id="PF08704"/>
    </source>
</evidence>
<dbReference type="OrthoDB" id="1925287at2759"/>
<dbReference type="SUPFAM" id="SSF53335">
    <property type="entry name" value="S-adenosyl-L-methionine-dependent methyltransferases"/>
    <property type="match status" value="1"/>
</dbReference>
<dbReference type="GO" id="GO:0005634">
    <property type="term" value="C:nucleus"/>
    <property type="evidence" value="ECO:0007669"/>
    <property type="project" value="UniProtKB-SubCell"/>
</dbReference>
<dbReference type="EMBL" id="JANBOJ010000264">
    <property type="protein sequence ID" value="KAJ1720383.1"/>
    <property type="molecule type" value="Genomic_DNA"/>
</dbReference>
<dbReference type="PANTHER" id="PTHR12133:SF2">
    <property type="entry name" value="TRNA (ADENINE(58)-N(1))-METHYLTRANSFERASE CATALYTIC SUBUNIT TRMT61A"/>
    <property type="match status" value="1"/>
</dbReference>
<dbReference type="Pfam" id="PF08704">
    <property type="entry name" value="GCD14"/>
    <property type="match status" value="1"/>
</dbReference>
<dbReference type="EC" id="2.1.1.220" evidence="2 9"/>
<feature type="binding site" evidence="10">
    <location>
        <position position="135"/>
    </location>
    <ligand>
        <name>S-adenosyl-L-methionine</name>
        <dbReference type="ChEBI" id="CHEBI:59789"/>
    </ligand>
</feature>
<protein>
    <recommendedName>
        <fullName evidence="3 9">tRNA (adenine(58)-N(1))-methyltransferase catalytic subunit TRM61</fullName>
        <ecNumber evidence="2 9">2.1.1.220</ecNumber>
    </recommendedName>
</protein>
<evidence type="ECO:0000313" key="13">
    <source>
        <dbReference type="Proteomes" id="UP001149813"/>
    </source>
</evidence>
<evidence type="ECO:0000256" key="2">
    <source>
        <dbReference type="ARBA" id="ARBA00012796"/>
    </source>
</evidence>
<dbReference type="InterPro" id="IPR049470">
    <property type="entry name" value="TRM61_C"/>
</dbReference>
<dbReference type="Gene3D" id="3.10.330.20">
    <property type="match status" value="1"/>
</dbReference>
<dbReference type="Gene3D" id="3.40.50.150">
    <property type="entry name" value="Vaccinia Virus protein VP39"/>
    <property type="match status" value="1"/>
</dbReference>
<feature type="domain" description="tRNA (adenine(58)-N(1))-methyltransferase catalytic subunit TRM61 C-terminal" evidence="11">
    <location>
        <begin position="64"/>
        <end position="313"/>
    </location>
</feature>
<comment type="subcellular location">
    <subcellularLocation>
        <location evidence="1 9">Nucleus</location>
    </subcellularLocation>
</comment>
<sequence>MMFHEYKNVIEDGDTVIVYLNHNSMSPLKVEAGQVYNNRFGTFKHDDMIGLKYGSKVVNKDGKGFVFLLHPTPALWTQVVPHRTQILYLPDISFISLYLDLRPGKIMIESGTGSGSFSHSIARTIAPTGHLYTFEYHEIRAQTARKEFIEHNLTDVVTIEHRDVIANGFGKRNIADAVFLDLPAPWDAVAAAKDALRKDTIGRICCFSPCIEQVQRTALALDEHGFSEIRMYESLAKDYEIRNIPQPDIDEVIDGQRVSFKPVKSDKKKRKLENDSACSGTDTDANGSTVKELTVTKPTDVVRGHTSYLTFAILAPEEGDDIDMSE</sequence>
<dbReference type="PANTHER" id="PTHR12133">
    <property type="entry name" value="TRNA (ADENINE(58)-N(1))-METHYLTRANSFERASE"/>
    <property type="match status" value="1"/>
</dbReference>
<evidence type="ECO:0000256" key="7">
    <source>
        <dbReference type="ARBA" id="ARBA00022694"/>
    </source>
</evidence>
<reference evidence="12" key="1">
    <citation type="submission" date="2022-07" db="EMBL/GenBank/DDBJ databases">
        <title>Phylogenomic reconstructions and comparative analyses of Kickxellomycotina fungi.</title>
        <authorList>
            <person name="Reynolds N.K."/>
            <person name="Stajich J.E."/>
            <person name="Barry K."/>
            <person name="Grigoriev I.V."/>
            <person name="Crous P."/>
            <person name="Smith M.E."/>
        </authorList>
    </citation>
    <scope>NUCLEOTIDE SEQUENCE</scope>
    <source>
        <strain evidence="12">NBRC 32514</strain>
    </source>
</reference>
<evidence type="ECO:0000256" key="10">
    <source>
        <dbReference type="PIRSR" id="PIRSR017269-1"/>
    </source>
</evidence>
<dbReference type="AlphaFoldDB" id="A0A9W7XXT2"/>
<comment type="function">
    <text evidence="9">Catalytic subunit of tRNA (adenine-N(1)-)-methyltransferase, which catalyzes the formation of N(1)-methyladenine at position 58 (m1A58) in initiator methionyl-tRNA.</text>
</comment>
<feature type="binding site" evidence="10">
    <location>
        <position position="181"/>
    </location>
    <ligand>
        <name>S-adenosyl-L-methionine</name>
        <dbReference type="ChEBI" id="CHEBI:59789"/>
    </ligand>
</feature>
<gene>
    <name evidence="12" type="primary">TRM61</name>
    <name evidence="12" type="ORF">LPJ53_004975</name>
</gene>
<name>A0A9W7XXT2_9FUNG</name>
<keyword evidence="13" id="KW-1185">Reference proteome</keyword>